<keyword evidence="3" id="KW-0489">Methyltransferase</keyword>
<name>A0A6I3WK03_9PSED</name>
<dbReference type="EMBL" id="WNNK01000028">
    <property type="protein sequence ID" value="MUF07619.1"/>
    <property type="molecule type" value="Genomic_DNA"/>
</dbReference>
<dbReference type="CDD" id="cd08898">
    <property type="entry name" value="SRPBCC_CalC_Aha1-like_5"/>
    <property type="match status" value="1"/>
</dbReference>
<protein>
    <submittedName>
        <fullName evidence="3">Vanillate O-demethylase oxidoreductase VanB</fullName>
    </submittedName>
</protein>
<dbReference type="AlphaFoldDB" id="A0A6I3WK03"/>
<dbReference type="SUPFAM" id="SSF55961">
    <property type="entry name" value="Bet v1-like"/>
    <property type="match status" value="1"/>
</dbReference>
<dbReference type="InterPro" id="IPR013538">
    <property type="entry name" value="ASHA1/2-like_C"/>
</dbReference>
<organism evidence="3 4">
    <name type="scientific">Pseudomonas spelaei</name>
    <dbReference type="NCBI Taxonomy" id="1055469"/>
    <lineage>
        <taxon>Bacteria</taxon>
        <taxon>Pseudomonadati</taxon>
        <taxon>Pseudomonadota</taxon>
        <taxon>Gammaproteobacteria</taxon>
        <taxon>Pseudomonadales</taxon>
        <taxon>Pseudomonadaceae</taxon>
        <taxon>Pseudomonas</taxon>
    </lineage>
</organism>
<feature type="domain" description="Activator of Hsp90 ATPase homologue 1/2-like C-terminal" evidence="2">
    <location>
        <begin position="14"/>
        <end position="149"/>
    </location>
</feature>
<dbReference type="OrthoDB" id="9800600at2"/>
<dbReference type="GO" id="GO:0032259">
    <property type="term" value="P:methylation"/>
    <property type="evidence" value="ECO:0007669"/>
    <property type="project" value="UniProtKB-KW"/>
</dbReference>
<dbReference type="Proteomes" id="UP000438196">
    <property type="component" value="Unassembled WGS sequence"/>
</dbReference>
<evidence type="ECO:0000259" key="2">
    <source>
        <dbReference type="Pfam" id="PF08327"/>
    </source>
</evidence>
<evidence type="ECO:0000256" key="1">
    <source>
        <dbReference type="ARBA" id="ARBA00006817"/>
    </source>
</evidence>
<dbReference type="Gene3D" id="3.30.530.20">
    <property type="match status" value="1"/>
</dbReference>
<comment type="caution">
    <text evidence="3">The sequence shown here is derived from an EMBL/GenBank/DDBJ whole genome shotgun (WGS) entry which is preliminary data.</text>
</comment>
<dbReference type="GO" id="GO:0008168">
    <property type="term" value="F:methyltransferase activity"/>
    <property type="evidence" value="ECO:0007669"/>
    <property type="project" value="UniProtKB-KW"/>
</dbReference>
<keyword evidence="4" id="KW-1185">Reference proteome</keyword>
<comment type="similarity">
    <text evidence="1">Belongs to the AHA1 family.</text>
</comment>
<evidence type="ECO:0000313" key="4">
    <source>
        <dbReference type="Proteomes" id="UP000438196"/>
    </source>
</evidence>
<evidence type="ECO:0000313" key="3">
    <source>
        <dbReference type="EMBL" id="MUF07619.1"/>
    </source>
</evidence>
<reference evidence="3 4" key="1">
    <citation type="submission" date="2019-11" db="EMBL/GenBank/DDBJ databases">
        <title>Pseudomonas karstica sp. nov. and Pseudomonas spelaei sp. nov. from karst caves.</title>
        <authorList>
            <person name="Zeman M."/>
        </authorList>
    </citation>
    <scope>NUCLEOTIDE SEQUENCE [LARGE SCALE GENOMIC DNA]</scope>
    <source>
        <strain evidence="3 4">CCM 7893</strain>
    </source>
</reference>
<keyword evidence="3" id="KW-0808">Transferase</keyword>
<dbReference type="Pfam" id="PF08327">
    <property type="entry name" value="AHSA1"/>
    <property type="match status" value="1"/>
</dbReference>
<accession>A0A6I3WK03</accession>
<dbReference type="InterPro" id="IPR023393">
    <property type="entry name" value="START-like_dom_sf"/>
</dbReference>
<dbReference type="RefSeq" id="WP_155585759.1">
    <property type="nucleotide sequence ID" value="NZ_JBHSTH010000020.1"/>
</dbReference>
<proteinExistence type="inferred from homology"/>
<gene>
    <name evidence="3" type="ORF">GNF76_25015</name>
</gene>
<sequence>MDVHDRIERKVLLKAPHERVWQALTDAEQFGSWFGIDLKGKQFVAGQAIAAQITFPGYEHVKWNARIERLEPQKLFSFSWHPYAIEEGIDYDSETPTLVEFALEDHTEGTLLRVVESGFLAVPQARREKAFKMNSRGWDEQMNNIEVHLRKSP</sequence>